<dbReference type="PANTHER" id="PTHR41339:SF1">
    <property type="entry name" value="SECRETED PROTEIN"/>
    <property type="match status" value="1"/>
</dbReference>
<dbReference type="OrthoDB" id="1521716at2"/>
<organism evidence="1 2">
    <name type="scientific">Parafilimonas terrae</name>
    <dbReference type="NCBI Taxonomy" id="1465490"/>
    <lineage>
        <taxon>Bacteria</taxon>
        <taxon>Pseudomonadati</taxon>
        <taxon>Bacteroidota</taxon>
        <taxon>Chitinophagia</taxon>
        <taxon>Chitinophagales</taxon>
        <taxon>Chitinophagaceae</taxon>
        <taxon>Parafilimonas</taxon>
    </lineage>
</organism>
<keyword evidence="2" id="KW-1185">Reference proteome</keyword>
<dbReference type="AlphaFoldDB" id="A0A1I5XL30"/>
<gene>
    <name evidence="1" type="ORF">SAMN05444277_10913</name>
</gene>
<accession>A0A1I5XL30</accession>
<dbReference type="Proteomes" id="UP000199031">
    <property type="component" value="Unassembled WGS sequence"/>
</dbReference>
<evidence type="ECO:0008006" key="3">
    <source>
        <dbReference type="Google" id="ProtNLM"/>
    </source>
</evidence>
<dbReference type="PANTHER" id="PTHR41339">
    <property type="entry name" value="LIPL48"/>
    <property type="match status" value="1"/>
</dbReference>
<evidence type="ECO:0000313" key="2">
    <source>
        <dbReference type="Proteomes" id="UP000199031"/>
    </source>
</evidence>
<name>A0A1I5XL30_9BACT</name>
<dbReference type="SUPFAM" id="SSF51126">
    <property type="entry name" value="Pectin lyase-like"/>
    <property type="match status" value="1"/>
</dbReference>
<dbReference type="PROSITE" id="PS51257">
    <property type="entry name" value="PROKAR_LIPOPROTEIN"/>
    <property type="match status" value="1"/>
</dbReference>
<dbReference type="RefSeq" id="WP_090659823.1">
    <property type="nucleotide sequence ID" value="NZ_FOXQ01000009.1"/>
</dbReference>
<evidence type="ECO:0000313" key="1">
    <source>
        <dbReference type="EMBL" id="SFQ32516.1"/>
    </source>
</evidence>
<reference evidence="1 2" key="1">
    <citation type="submission" date="2016-10" db="EMBL/GenBank/DDBJ databases">
        <authorList>
            <person name="de Groot N.N."/>
        </authorList>
    </citation>
    <scope>NUCLEOTIDE SEQUENCE [LARGE SCALE GENOMIC DNA]</scope>
    <source>
        <strain evidence="1 2">DSM 28286</strain>
    </source>
</reference>
<proteinExistence type="predicted"/>
<dbReference type="InterPro" id="IPR011050">
    <property type="entry name" value="Pectin_lyase_fold/virulence"/>
</dbReference>
<sequence>MNKLLSCAALLILLLGSCRKIQEDVIIHQGGSGSDSAEENTVLEGKISSDRTLKANYVYKIRGFVYVVNGAKLTIEPGTVIKGEKGSSTRGALVITRGCQIIADGTADKPIIFTSDQANPQRGDWGGVVVLGNAKTNASYNGVQGIGSVEGGVNTAEGLGLFGGTNDDDNSGILRYVRIEYAGYAYLPDNELNGLTLAGVGKSTTVDYVEIYKANDDAIECFGGNVNLKHTVFISTLDDDFDTDNGWSGNVQFGIVIRDSAIADISKSESFESDNDANGSSLTPQTSGTYSNITVIGPRAALNNAGNSLFLAAAQIRRNSSISIFNSVIMGFPTGVLIDASKGTPTDNNITANTLQIQNTVIAGCNVAVDYAASAAPTGWDKDAVNKWFLTGDFGNSILTNNSDVLLTAPFDYSNPDITPKENSPLLSGASFSSSKLSNSFFSKVSFKGAAGASGDDANWWKGWTMLDLNL</sequence>
<protein>
    <recommendedName>
        <fullName evidence="3">T9SS C-terminal target domain-containing protein</fullName>
    </recommendedName>
</protein>
<dbReference type="EMBL" id="FOXQ01000009">
    <property type="protein sequence ID" value="SFQ32516.1"/>
    <property type="molecule type" value="Genomic_DNA"/>
</dbReference>
<dbReference type="STRING" id="1465490.SAMN05444277_10913"/>